<dbReference type="HOGENOM" id="CLU_1169100_0_0_11"/>
<keyword evidence="3" id="KW-1185">Reference proteome</keyword>
<dbReference type="EMBL" id="CP003697">
    <property type="protein sequence ID" value="AGF71399.1"/>
    <property type="molecule type" value="Genomic_DNA"/>
</dbReference>
<name>M1MUH7_9CORY</name>
<feature type="region of interest" description="Disordered" evidence="1">
    <location>
        <begin position="196"/>
        <end position="237"/>
    </location>
</feature>
<dbReference type="NCBIfam" id="NF040480">
    <property type="entry name" value="CGLAU_01105_fam"/>
    <property type="match status" value="1"/>
</dbReference>
<dbReference type="eggNOG" id="ENOG5031JAE">
    <property type="taxonomic scope" value="Bacteria"/>
</dbReference>
<gene>
    <name evidence="2" type="ORF">A605_01925</name>
</gene>
<feature type="compositionally biased region" description="Basic and acidic residues" evidence="1">
    <location>
        <begin position="125"/>
        <end position="143"/>
    </location>
</feature>
<dbReference type="AlphaFoldDB" id="M1MUH7"/>
<evidence type="ECO:0000313" key="2">
    <source>
        <dbReference type="EMBL" id="AGF71399.1"/>
    </source>
</evidence>
<dbReference type="PATRIC" id="fig|1121362.3.peg.380"/>
<feature type="region of interest" description="Disordered" evidence="1">
    <location>
        <begin position="1"/>
        <end position="23"/>
    </location>
</feature>
<evidence type="ECO:0000256" key="1">
    <source>
        <dbReference type="SAM" id="MobiDB-lite"/>
    </source>
</evidence>
<dbReference type="KEGG" id="chn:A605_01925"/>
<evidence type="ECO:0000313" key="3">
    <source>
        <dbReference type="Proteomes" id="UP000011723"/>
    </source>
</evidence>
<feature type="region of interest" description="Disordered" evidence="1">
    <location>
        <begin position="53"/>
        <end position="184"/>
    </location>
</feature>
<feature type="compositionally biased region" description="Basic and acidic residues" evidence="1">
    <location>
        <begin position="84"/>
        <end position="102"/>
    </location>
</feature>
<protein>
    <submittedName>
        <fullName evidence="2">Uncharacterized protein</fullName>
    </submittedName>
</protein>
<sequence>MTMTTENPNQNATGDHGDKDSLLDNLREPFQAWLNAGSRLGDVVSDFADRFRDDRETSDNGSGAHARRSAVDGEETTLGRFRAASREAREKLSGARSTEELKSATSSFAGHAEDIIRDVAGSARRAADETRHSSSVDEAKDAFSRAVGSVRESFDETVEAVRARRAESGSGGSGDTGDDADGLIADLRQRLDDLIDRASTIGGGETKASTTGPSADPDIIEGEVISDDSTDKPDKDN</sequence>
<proteinExistence type="predicted"/>
<feature type="compositionally biased region" description="Acidic residues" evidence="1">
    <location>
        <begin position="218"/>
        <end position="228"/>
    </location>
</feature>
<feature type="compositionally biased region" description="Polar residues" evidence="1">
    <location>
        <begin position="1"/>
        <end position="13"/>
    </location>
</feature>
<dbReference type="Proteomes" id="UP000011723">
    <property type="component" value="Chromosome"/>
</dbReference>
<dbReference type="STRING" id="1121362.A605_01925"/>
<organism evidence="2 3">
    <name type="scientific">Corynebacterium halotolerans YIM 70093 = DSM 44683</name>
    <dbReference type="NCBI Taxonomy" id="1121362"/>
    <lineage>
        <taxon>Bacteria</taxon>
        <taxon>Bacillati</taxon>
        <taxon>Actinomycetota</taxon>
        <taxon>Actinomycetes</taxon>
        <taxon>Mycobacteriales</taxon>
        <taxon>Corynebacteriaceae</taxon>
        <taxon>Corynebacterium</taxon>
    </lineage>
</organism>
<reference evidence="2 3" key="1">
    <citation type="journal article" date="2012" name="Stand. Genomic Sci.">
        <title>Genome sequence of the halotolerant bacterium Corynebacterium halotolerans type strain YIM 70093(T) (= DSM 44683(T)).</title>
        <authorList>
            <person name="Ruckert C."/>
            <person name="Albersmeier A."/>
            <person name="Al-Dilaimi A."/>
            <person name="Niehaus K."/>
            <person name="Szczepanowski R."/>
            <person name="Kalinowski J."/>
        </authorList>
    </citation>
    <scope>NUCLEOTIDE SEQUENCE [LARGE SCALE GENOMIC DNA]</scope>
    <source>
        <strain evidence="2">YIM 70093</strain>
    </source>
</reference>
<accession>M1MUH7</accession>
<dbReference type="RefSeq" id="WP_015399823.1">
    <property type="nucleotide sequence ID" value="NC_020302.1"/>
</dbReference>